<sequence length="207" mass="23171">MYSNDLWFISANDKQLGIEDSTEADTTHGSSKYFTSSSIKSASTSPNDMYISIVLPTAAAFHQQAQYAVLSQAQAQAEQRDRDEEVDEGQSDEDDEQVDELQDDDRQKGDNEMGGQSTGEDEDGEQVQEKPRLPHLHWQLISIGDNLMLHLPSSSTLPTPASALTSTRQHPMDAQLFVMSKIFDFLSSHRYPSPVESSHEFAHKDHR</sequence>
<dbReference type="EMBL" id="JBANRG010000075">
    <property type="protein sequence ID" value="KAK7438999.1"/>
    <property type="molecule type" value="Genomic_DNA"/>
</dbReference>
<gene>
    <name evidence="2" type="ORF">VKT23_017705</name>
</gene>
<protein>
    <submittedName>
        <fullName evidence="2">Uncharacterized protein</fullName>
    </submittedName>
</protein>
<dbReference type="Proteomes" id="UP001498398">
    <property type="component" value="Unassembled WGS sequence"/>
</dbReference>
<feature type="region of interest" description="Disordered" evidence="1">
    <location>
        <begin position="72"/>
        <end position="129"/>
    </location>
</feature>
<reference evidence="2 3" key="1">
    <citation type="submission" date="2024-01" db="EMBL/GenBank/DDBJ databases">
        <title>A draft genome for the cacao thread blight pathogen Marasmiellus scandens.</title>
        <authorList>
            <person name="Baruah I.K."/>
            <person name="Leung J."/>
            <person name="Bukari Y."/>
            <person name="Amoako-Attah I."/>
            <person name="Meinhardt L.W."/>
            <person name="Bailey B.A."/>
            <person name="Cohen S.P."/>
        </authorList>
    </citation>
    <scope>NUCLEOTIDE SEQUENCE [LARGE SCALE GENOMIC DNA]</scope>
    <source>
        <strain evidence="2 3">GH-19</strain>
    </source>
</reference>
<feature type="compositionally biased region" description="Acidic residues" evidence="1">
    <location>
        <begin position="84"/>
        <end position="103"/>
    </location>
</feature>
<comment type="caution">
    <text evidence="2">The sequence shown here is derived from an EMBL/GenBank/DDBJ whole genome shotgun (WGS) entry which is preliminary data.</text>
</comment>
<name>A0ABR1IV53_9AGAR</name>
<accession>A0ABR1IV53</accession>
<organism evidence="2 3">
    <name type="scientific">Marasmiellus scandens</name>
    <dbReference type="NCBI Taxonomy" id="2682957"/>
    <lineage>
        <taxon>Eukaryota</taxon>
        <taxon>Fungi</taxon>
        <taxon>Dikarya</taxon>
        <taxon>Basidiomycota</taxon>
        <taxon>Agaricomycotina</taxon>
        <taxon>Agaricomycetes</taxon>
        <taxon>Agaricomycetidae</taxon>
        <taxon>Agaricales</taxon>
        <taxon>Marasmiineae</taxon>
        <taxon>Omphalotaceae</taxon>
        <taxon>Marasmiellus</taxon>
    </lineage>
</organism>
<feature type="compositionally biased region" description="Low complexity" evidence="1">
    <location>
        <begin position="30"/>
        <end position="44"/>
    </location>
</feature>
<keyword evidence="3" id="KW-1185">Reference proteome</keyword>
<evidence type="ECO:0000313" key="2">
    <source>
        <dbReference type="EMBL" id="KAK7438999.1"/>
    </source>
</evidence>
<feature type="region of interest" description="Disordered" evidence="1">
    <location>
        <begin position="20"/>
        <end position="44"/>
    </location>
</feature>
<proteinExistence type="predicted"/>
<evidence type="ECO:0000313" key="3">
    <source>
        <dbReference type="Proteomes" id="UP001498398"/>
    </source>
</evidence>
<evidence type="ECO:0000256" key="1">
    <source>
        <dbReference type="SAM" id="MobiDB-lite"/>
    </source>
</evidence>